<evidence type="ECO:0000256" key="8">
    <source>
        <dbReference type="ARBA" id="ARBA00022825"/>
    </source>
</evidence>
<evidence type="ECO:0000256" key="5">
    <source>
        <dbReference type="ARBA" id="ARBA00022692"/>
    </source>
</evidence>
<proteinExistence type="inferred from homology"/>
<dbReference type="PRINTS" id="PR00723">
    <property type="entry name" value="SUBTILISIN"/>
</dbReference>
<evidence type="ECO:0000256" key="6">
    <source>
        <dbReference type="ARBA" id="ARBA00022729"/>
    </source>
</evidence>
<evidence type="ECO:0000313" key="15">
    <source>
        <dbReference type="EMBL" id="OHU47215.1"/>
    </source>
</evidence>
<sequence>MIKRIAALLAALAMVFTLAAAPTAAAIPPPHVDPAVDIAPPDTDPAPALPMRQGTLCATSAVLADSQFDVIPASTAFNVSTLHKFARGDGQVVAVVDSGVEPVDRLLKLRGGGDYIMSGNGLQDCDHHGTLVAGIIAAAPSETDNFVGVAPGAEILSIRQTSAAFTEDRPPQGYSDTDRSAANMMSLAKAIVRAANLGATVINLSITACDDAGSPVDIRAVAGALYYAAVVRNIVIVAAAGNLGSQEQKCQSNPGYNPGNPVDPRNWDGVASVSLPSYFSDLVLSVGGTNLTGDPYVNSMPGPWVGVAAPAMNIVSLDPTQPTPGALTNAAIVKGKPIPLNGTSFSAAYISGLAALIREREPDLSAHQVINRIIATAHTPANGLNNTLGYGIADPVAALTQKIPPGDYFAPGVPPVPVHRQQPPPGPDQTGPRAAYIALGIIFGLLTVTALAVFAFRKPNEGIERL</sequence>
<dbReference type="InterPro" id="IPR015500">
    <property type="entry name" value="Peptidase_S8_subtilisin-rel"/>
</dbReference>
<evidence type="ECO:0000256" key="9">
    <source>
        <dbReference type="ARBA" id="ARBA00022989"/>
    </source>
</evidence>
<dbReference type="Proteomes" id="UP000180043">
    <property type="component" value="Unassembled WGS sequence"/>
</dbReference>
<dbReference type="InterPro" id="IPR036852">
    <property type="entry name" value="Peptidase_S8/S53_dom_sf"/>
</dbReference>
<protein>
    <submittedName>
        <fullName evidence="15">Type VII secretion-associated serine protease mycosin</fullName>
    </submittedName>
</protein>
<feature type="transmembrane region" description="Helical" evidence="12">
    <location>
        <begin position="434"/>
        <end position="456"/>
    </location>
</feature>
<feature type="active site" description="Charge relay system" evidence="11">
    <location>
        <position position="344"/>
    </location>
</feature>
<comment type="subcellular location">
    <subcellularLocation>
        <location evidence="1">Cell membrane</location>
        <topology evidence="1">Single-pass membrane protein</topology>
    </subcellularLocation>
</comment>
<evidence type="ECO:0000256" key="13">
    <source>
        <dbReference type="SAM" id="SignalP"/>
    </source>
</evidence>
<dbReference type="AlphaFoldDB" id="A0A1S1LGE1"/>
<evidence type="ECO:0000256" key="4">
    <source>
        <dbReference type="ARBA" id="ARBA00022670"/>
    </source>
</evidence>
<feature type="signal peptide" evidence="13">
    <location>
        <begin position="1"/>
        <end position="19"/>
    </location>
</feature>
<dbReference type="NCBIfam" id="TIGR03921">
    <property type="entry name" value="T7SS_mycosin"/>
    <property type="match status" value="1"/>
</dbReference>
<keyword evidence="8 11" id="KW-0720">Serine protease</keyword>
<organism evidence="15 16">
    <name type="scientific">Mycobacteroides chelonae</name>
    <name type="common">Mycobacterium chelonae</name>
    <dbReference type="NCBI Taxonomy" id="1774"/>
    <lineage>
        <taxon>Bacteria</taxon>
        <taxon>Bacillati</taxon>
        <taxon>Actinomycetota</taxon>
        <taxon>Actinomycetes</taxon>
        <taxon>Mycobacteriales</taxon>
        <taxon>Mycobacteriaceae</taxon>
        <taxon>Mycobacteroides</taxon>
    </lineage>
</organism>
<evidence type="ECO:0000256" key="3">
    <source>
        <dbReference type="ARBA" id="ARBA00022475"/>
    </source>
</evidence>
<feature type="chain" id="PRO_5039308866" evidence="13">
    <location>
        <begin position="20"/>
        <end position="466"/>
    </location>
</feature>
<dbReference type="PANTHER" id="PTHR42884">
    <property type="entry name" value="PROPROTEIN CONVERTASE SUBTILISIN/KEXIN-RELATED"/>
    <property type="match status" value="1"/>
</dbReference>
<keyword evidence="10 12" id="KW-0472">Membrane</keyword>
<feature type="domain" description="Peptidase S8/S53" evidence="14">
    <location>
        <begin position="88"/>
        <end position="391"/>
    </location>
</feature>
<keyword evidence="5 12" id="KW-0812">Transmembrane</keyword>
<keyword evidence="4 11" id="KW-0645">Protease</keyword>
<evidence type="ECO:0000259" key="14">
    <source>
        <dbReference type="Pfam" id="PF00082"/>
    </source>
</evidence>
<accession>A0A1S1LGE1</accession>
<keyword evidence="9 12" id="KW-1133">Transmembrane helix</keyword>
<name>A0A1S1LGE1_MYCCH</name>
<dbReference type="Gene3D" id="3.40.50.200">
    <property type="entry name" value="Peptidase S8/S53 domain"/>
    <property type="match status" value="1"/>
</dbReference>
<comment type="caution">
    <text evidence="15">The sequence shown here is derived from an EMBL/GenBank/DDBJ whole genome shotgun (WGS) entry which is preliminary data.</text>
</comment>
<evidence type="ECO:0000256" key="11">
    <source>
        <dbReference type="PROSITE-ProRule" id="PRU01240"/>
    </source>
</evidence>
<dbReference type="InterPro" id="IPR023834">
    <property type="entry name" value="T7SS_pept_S8A_mycosin"/>
</dbReference>
<keyword evidence="3" id="KW-1003">Cell membrane</keyword>
<dbReference type="InterPro" id="IPR000209">
    <property type="entry name" value="Peptidase_S8/S53_dom"/>
</dbReference>
<feature type="active site" description="Charge relay system" evidence="11">
    <location>
        <position position="128"/>
    </location>
</feature>
<evidence type="ECO:0000256" key="12">
    <source>
        <dbReference type="SAM" id="Phobius"/>
    </source>
</evidence>
<evidence type="ECO:0000256" key="7">
    <source>
        <dbReference type="ARBA" id="ARBA00022801"/>
    </source>
</evidence>
<evidence type="ECO:0000256" key="2">
    <source>
        <dbReference type="ARBA" id="ARBA00011073"/>
    </source>
</evidence>
<evidence type="ECO:0000256" key="1">
    <source>
        <dbReference type="ARBA" id="ARBA00004162"/>
    </source>
</evidence>
<keyword evidence="7 11" id="KW-0378">Hydrolase</keyword>
<dbReference type="GO" id="GO:0004252">
    <property type="term" value="F:serine-type endopeptidase activity"/>
    <property type="evidence" value="ECO:0007669"/>
    <property type="project" value="UniProtKB-UniRule"/>
</dbReference>
<reference evidence="15 16" key="1">
    <citation type="submission" date="2016-10" db="EMBL/GenBank/DDBJ databases">
        <title>Evaluation of Human, Veterinary and Environmental Mycobacterium chelonae Isolates by Core Genome Phylogenomic Analysis, Targeted Gene Comparison, and Anti-microbial Susceptibility Patterns: A Tale of Mistaken Identities.</title>
        <authorList>
            <person name="Fogelson S.B."/>
            <person name="Camus A.C."/>
            <person name="Lorenz W."/>
            <person name="Vasireddy R."/>
            <person name="Vasireddy S."/>
            <person name="Smith T."/>
            <person name="Brown-Elliott B.A."/>
            <person name="Wallace R.J.Jr."/>
            <person name="Hasan N.A."/>
            <person name="Reischl U."/>
            <person name="Sanchez S."/>
        </authorList>
    </citation>
    <scope>NUCLEOTIDE SEQUENCE [LARGE SCALE GENOMIC DNA]</scope>
    <source>
        <strain evidence="15 16">15515</strain>
    </source>
</reference>
<dbReference type="PANTHER" id="PTHR42884:SF14">
    <property type="entry name" value="NEUROENDOCRINE CONVERTASE 1"/>
    <property type="match status" value="1"/>
</dbReference>
<feature type="active site" description="Charge relay system" evidence="11">
    <location>
        <position position="97"/>
    </location>
</feature>
<dbReference type="GO" id="GO:0016485">
    <property type="term" value="P:protein processing"/>
    <property type="evidence" value="ECO:0007669"/>
    <property type="project" value="TreeGrafter"/>
</dbReference>
<dbReference type="PROSITE" id="PS00136">
    <property type="entry name" value="SUBTILASE_ASP"/>
    <property type="match status" value="1"/>
</dbReference>
<dbReference type="SUPFAM" id="SSF52743">
    <property type="entry name" value="Subtilisin-like"/>
    <property type="match status" value="1"/>
</dbReference>
<evidence type="ECO:0000256" key="10">
    <source>
        <dbReference type="ARBA" id="ARBA00023136"/>
    </source>
</evidence>
<dbReference type="EMBL" id="MLIQ01000042">
    <property type="protein sequence ID" value="OHU47215.1"/>
    <property type="molecule type" value="Genomic_DNA"/>
</dbReference>
<dbReference type="GO" id="GO:0005886">
    <property type="term" value="C:plasma membrane"/>
    <property type="evidence" value="ECO:0007669"/>
    <property type="project" value="UniProtKB-SubCell"/>
</dbReference>
<dbReference type="InterPro" id="IPR022398">
    <property type="entry name" value="Peptidase_S8_His-AS"/>
</dbReference>
<dbReference type="PROSITE" id="PS00137">
    <property type="entry name" value="SUBTILASE_HIS"/>
    <property type="match status" value="1"/>
</dbReference>
<evidence type="ECO:0000313" key="16">
    <source>
        <dbReference type="Proteomes" id="UP000180043"/>
    </source>
</evidence>
<dbReference type="PROSITE" id="PS51892">
    <property type="entry name" value="SUBTILASE"/>
    <property type="match status" value="1"/>
</dbReference>
<comment type="similarity">
    <text evidence="2 11">Belongs to the peptidase S8 family.</text>
</comment>
<dbReference type="Pfam" id="PF00082">
    <property type="entry name" value="Peptidase_S8"/>
    <property type="match status" value="1"/>
</dbReference>
<keyword evidence="6 13" id="KW-0732">Signal</keyword>
<gene>
    <name evidence="15" type="ORF">BKG82_26530</name>
</gene>
<dbReference type="InterPro" id="IPR023827">
    <property type="entry name" value="Peptidase_S8_Asp-AS"/>
</dbReference>